<evidence type="ECO:0000256" key="1">
    <source>
        <dbReference type="SAM" id="Phobius"/>
    </source>
</evidence>
<accession>A0A822ZIJ2</accession>
<feature type="transmembrane region" description="Helical" evidence="1">
    <location>
        <begin position="31"/>
        <end position="51"/>
    </location>
</feature>
<name>A0A822ZIJ2_NELNU</name>
<keyword evidence="3" id="KW-1185">Reference proteome</keyword>
<reference evidence="2 3" key="1">
    <citation type="journal article" date="2020" name="Mol. Biol. Evol.">
        <title>Distinct Expression and Methylation Patterns for Genes with Different Fates following a Single Whole-Genome Duplication in Flowering Plants.</title>
        <authorList>
            <person name="Shi T."/>
            <person name="Rahmani R.S."/>
            <person name="Gugger P.F."/>
            <person name="Wang M."/>
            <person name="Li H."/>
            <person name="Zhang Y."/>
            <person name="Li Z."/>
            <person name="Wang Q."/>
            <person name="Van de Peer Y."/>
            <person name="Marchal K."/>
            <person name="Chen J."/>
        </authorList>
    </citation>
    <scope>NUCLEOTIDE SEQUENCE [LARGE SCALE GENOMIC DNA]</scope>
    <source>
        <tissue evidence="2">Leaf</tissue>
    </source>
</reference>
<gene>
    <name evidence="2" type="ORF">HUJ06_004164</name>
</gene>
<protein>
    <submittedName>
        <fullName evidence="2">Uncharacterized protein</fullName>
    </submittedName>
</protein>
<proteinExistence type="predicted"/>
<keyword evidence="1" id="KW-1133">Transmembrane helix</keyword>
<sequence>MSPRHPCASSSDPILLLSHPVKSDVPSIWDLFIFGSCIASLSLPINGIFLMNNIRLVGRTILIPGSPKTLQIFI</sequence>
<keyword evidence="1" id="KW-0472">Membrane</keyword>
<dbReference type="AlphaFoldDB" id="A0A822ZIJ2"/>
<evidence type="ECO:0000313" key="3">
    <source>
        <dbReference type="Proteomes" id="UP000607653"/>
    </source>
</evidence>
<keyword evidence="1" id="KW-0812">Transmembrane</keyword>
<evidence type="ECO:0000313" key="2">
    <source>
        <dbReference type="EMBL" id="DAD45934.1"/>
    </source>
</evidence>
<organism evidence="2 3">
    <name type="scientific">Nelumbo nucifera</name>
    <name type="common">Sacred lotus</name>
    <dbReference type="NCBI Taxonomy" id="4432"/>
    <lineage>
        <taxon>Eukaryota</taxon>
        <taxon>Viridiplantae</taxon>
        <taxon>Streptophyta</taxon>
        <taxon>Embryophyta</taxon>
        <taxon>Tracheophyta</taxon>
        <taxon>Spermatophyta</taxon>
        <taxon>Magnoliopsida</taxon>
        <taxon>Proteales</taxon>
        <taxon>Nelumbonaceae</taxon>
        <taxon>Nelumbo</taxon>
    </lineage>
</organism>
<comment type="caution">
    <text evidence="2">The sequence shown here is derived from an EMBL/GenBank/DDBJ whole genome shotgun (WGS) entry which is preliminary data.</text>
</comment>
<dbReference type="EMBL" id="DUZY01000007">
    <property type="protein sequence ID" value="DAD45934.1"/>
    <property type="molecule type" value="Genomic_DNA"/>
</dbReference>
<dbReference type="Proteomes" id="UP000607653">
    <property type="component" value="Unassembled WGS sequence"/>
</dbReference>